<comment type="similarity">
    <text evidence="1">Belongs to the anhydro-N-acetylmuramic acid kinase family.</text>
</comment>
<dbReference type="Pfam" id="PF03702">
    <property type="entry name" value="AnmK"/>
    <property type="match status" value="1"/>
</dbReference>
<dbReference type="NCBIfam" id="NF007139">
    <property type="entry name" value="PRK09585.1-3"/>
    <property type="match status" value="1"/>
</dbReference>
<dbReference type="SUPFAM" id="SSF53067">
    <property type="entry name" value="Actin-like ATPase domain"/>
    <property type="match status" value="1"/>
</dbReference>
<reference evidence="2" key="1">
    <citation type="submission" date="2023-07" db="EMBL/GenBank/DDBJ databases">
        <title>Genome content predicts the carbon catabolic preferences of heterotrophic bacteria.</title>
        <authorList>
            <person name="Gralka M."/>
        </authorList>
    </citation>
    <scope>NUCLEOTIDE SEQUENCE</scope>
    <source>
        <strain evidence="2">C2R13</strain>
    </source>
</reference>
<keyword evidence="1 2" id="KW-0418">Kinase</keyword>
<keyword evidence="1" id="KW-0119">Carbohydrate metabolism</keyword>
<comment type="pathway">
    <text evidence="1">Cell wall biogenesis; peptidoglycan recycling.</text>
</comment>
<dbReference type="GO" id="GO:0006040">
    <property type="term" value="P:amino sugar metabolic process"/>
    <property type="evidence" value="ECO:0007669"/>
    <property type="project" value="InterPro"/>
</dbReference>
<comment type="caution">
    <text evidence="2">The sequence shown here is derived from an EMBL/GenBank/DDBJ whole genome shotgun (WGS) entry which is preliminary data.</text>
</comment>
<dbReference type="InterPro" id="IPR005338">
    <property type="entry name" value="Anhydro_N_Ac-Mur_kinase"/>
</dbReference>
<name>A0AAP4U029_9GAMM</name>
<proteinExistence type="inferred from homology"/>
<dbReference type="EMBL" id="JAUORK010000009">
    <property type="protein sequence ID" value="MDO6672146.1"/>
    <property type="molecule type" value="Genomic_DNA"/>
</dbReference>
<dbReference type="GO" id="GO:0016773">
    <property type="term" value="F:phosphotransferase activity, alcohol group as acceptor"/>
    <property type="evidence" value="ECO:0007669"/>
    <property type="project" value="UniProtKB-UniRule"/>
</dbReference>
<feature type="binding site" evidence="1">
    <location>
        <begin position="10"/>
        <end position="17"/>
    </location>
    <ligand>
        <name>ATP</name>
        <dbReference type="ChEBI" id="CHEBI:30616"/>
    </ligand>
</feature>
<dbReference type="PANTHER" id="PTHR30605:SF0">
    <property type="entry name" value="ANHYDRO-N-ACETYLMURAMIC ACID KINASE"/>
    <property type="match status" value="1"/>
</dbReference>
<sequence>MALYLGLMTGTSLDGLDIALLDITPSSPDHERIRFIDGLDLPLPETLRTRLWQLMHCDEACFADLAAAEQALAELAASAVTRLLTRQQLSADDVTAIGSHGQTIEHRPYGFSDRPCHTPYTLQLDNPSLLAELCGIPVVADFRRRDLAAGGQAAPLAPAFHAALFSQPDQWHGLLNLGGIANLTLLPPQDSTADVIGFDTGPANCLLDAWHARHRGTAVDQDGQWAASGKVIPNLLERLLSADYFHRPLPKSTGREDFHLDWLAQHLTGDESPADVQATLLSLTVESIVQALEQTGVSLAALTPCGGGARNGALLTQLEQRLAQGEQATPLMSCADMGWNADLLEASAFAWLAARRVLERPGNLPSVTGASGPRVLGGLYAR</sequence>
<gene>
    <name evidence="1" type="primary">anmK</name>
    <name evidence="2" type="ORF">Q4535_08420</name>
</gene>
<evidence type="ECO:0000313" key="2">
    <source>
        <dbReference type="EMBL" id="MDO6672146.1"/>
    </source>
</evidence>
<comment type="pathway">
    <text evidence="1">Amino-sugar metabolism; 1,6-anhydro-N-acetylmuramate degradation.</text>
</comment>
<dbReference type="InterPro" id="IPR043129">
    <property type="entry name" value="ATPase_NBD"/>
</dbReference>
<keyword evidence="1" id="KW-0067">ATP-binding</keyword>
<keyword evidence="1 2" id="KW-0808">Transferase</keyword>
<dbReference type="Gene3D" id="3.30.420.40">
    <property type="match status" value="2"/>
</dbReference>
<dbReference type="Proteomes" id="UP001170481">
    <property type="component" value="Unassembled WGS sequence"/>
</dbReference>
<dbReference type="GO" id="GO:0009254">
    <property type="term" value="P:peptidoglycan turnover"/>
    <property type="evidence" value="ECO:0007669"/>
    <property type="project" value="UniProtKB-UniRule"/>
</dbReference>
<dbReference type="GO" id="GO:0005524">
    <property type="term" value="F:ATP binding"/>
    <property type="evidence" value="ECO:0007669"/>
    <property type="project" value="UniProtKB-UniRule"/>
</dbReference>
<dbReference type="EC" id="2.7.1.170" evidence="1"/>
<comment type="catalytic activity">
    <reaction evidence="1">
        <text>1,6-anhydro-N-acetyl-beta-muramate + ATP + H2O = N-acetyl-D-muramate 6-phosphate + ADP + H(+)</text>
        <dbReference type="Rhea" id="RHEA:24952"/>
        <dbReference type="ChEBI" id="CHEBI:15377"/>
        <dbReference type="ChEBI" id="CHEBI:15378"/>
        <dbReference type="ChEBI" id="CHEBI:30616"/>
        <dbReference type="ChEBI" id="CHEBI:58690"/>
        <dbReference type="ChEBI" id="CHEBI:58722"/>
        <dbReference type="ChEBI" id="CHEBI:456216"/>
        <dbReference type="EC" id="2.7.1.170"/>
    </reaction>
</comment>
<dbReference type="RefSeq" id="WP_303593803.1">
    <property type="nucleotide sequence ID" value="NZ_JAUORK010000009.1"/>
</dbReference>
<evidence type="ECO:0000313" key="3">
    <source>
        <dbReference type="Proteomes" id="UP001170481"/>
    </source>
</evidence>
<dbReference type="AlphaFoldDB" id="A0AAP4U029"/>
<dbReference type="GO" id="GO:0097175">
    <property type="term" value="P:1,6-anhydro-N-acetyl-beta-muramic acid catabolic process"/>
    <property type="evidence" value="ECO:0007669"/>
    <property type="project" value="UniProtKB-UniRule"/>
</dbReference>
<dbReference type="GO" id="GO:0016301">
    <property type="term" value="F:kinase activity"/>
    <property type="evidence" value="ECO:0007669"/>
    <property type="project" value="UniProtKB-KW"/>
</dbReference>
<protein>
    <recommendedName>
        <fullName evidence="1">Anhydro-N-acetylmuramic acid kinase</fullName>
        <ecNumber evidence="1">2.7.1.170</ecNumber>
    </recommendedName>
    <alternativeName>
        <fullName evidence="1">AnhMurNAc kinase</fullName>
    </alternativeName>
</protein>
<dbReference type="PANTHER" id="PTHR30605">
    <property type="entry name" value="ANHYDRO-N-ACETYLMURAMIC ACID KINASE"/>
    <property type="match status" value="1"/>
</dbReference>
<keyword evidence="1" id="KW-0547">Nucleotide-binding</keyword>
<comment type="function">
    <text evidence="1">Catalyzes the specific phosphorylation of 1,6-anhydro-N-acetylmuramic acid (anhMurNAc) with the simultaneous cleavage of the 1,6-anhydro ring, generating MurNAc-6-P. Is required for the utilization of anhMurNAc either imported from the medium or derived from its own cell wall murein, and thus plays a role in cell wall recycling.</text>
</comment>
<dbReference type="HAMAP" id="MF_01270">
    <property type="entry name" value="AnhMurNAc_kinase"/>
    <property type="match status" value="1"/>
</dbReference>
<accession>A0AAP4U029</accession>
<evidence type="ECO:0000256" key="1">
    <source>
        <dbReference type="HAMAP-Rule" id="MF_01270"/>
    </source>
</evidence>
<organism evidence="2 3">
    <name type="scientific">Cobetia amphilecti</name>
    <dbReference type="NCBI Taxonomy" id="1055104"/>
    <lineage>
        <taxon>Bacteria</taxon>
        <taxon>Pseudomonadati</taxon>
        <taxon>Pseudomonadota</taxon>
        <taxon>Gammaproteobacteria</taxon>
        <taxon>Oceanospirillales</taxon>
        <taxon>Halomonadaceae</taxon>
        <taxon>Cobetia</taxon>
    </lineage>
</organism>